<organism evidence="2">
    <name type="scientific">Rhodopseudomonas palustris (strain BisA53)</name>
    <dbReference type="NCBI Taxonomy" id="316055"/>
    <lineage>
        <taxon>Bacteria</taxon>
        <taxon>Pseudomonadati</taxon>
        <taxon>Pseudomonadota</taxon>
        <taxon>Alphaproteobacteria</taxon>
        <taxon>Hyphomicrobiales</taxon>
        <taxon>Nitrobacteraceae</taxon>
        <taxon>Rhodopseudomonas</taxon>
    </lineage>
</organism>
<keyword evidence="1" id="KW-1133">Transmembrane helix</keyword>
<evidence type="ECO:0008006" key="3">
    <source>
        <dbReference type="Google" id="ProtNLM"/>
    </source>
</evidence>
<feature type="transmembrane region" description="Helical" evidence="1">
    <location>
        <begin position="43"/>
        <end position="62"/>
    </location>
</feature>
<dbReference type="KEGG" id="rpe:RPE_3441"/>
<feature type="transmembrane region" description="Helical" evidence="1">
    <location>
        <begin position="108"/>
        <end position="130"/>
    </location>
</feature>
<dbReference type="OrthoDB" id="166547at2"/>
<feature type="transmembrane region" description="Helical" evidence="1">
    <location>
        <begin position="74"/>
        <end position="96"/>
    </location>
</feature>
<accession>Q07L11</accession>
<dbReference type="Pfam" id="PF09945">
    <property type="entry name" value="DUF2177"/>
    <property type="match status" value="1"/>
</dbReference>
<dbReference type="STRING" id="316055.RPE_3441"/>
<reference evidence="2" key="1">
    <citation type="submission" date="2006-09" db="EMBL/GenBank/DDBJ databases">
        <title>Complete sequence of Rhodopseudomonas palustris BisA53.</title>
        <authorList>
            <consortium name="US DOE Joint Genome Institute"/>
            <person name="Copeland A."/>
            <person name="Lucas S."/>
            <person name="Lapidus A."/>
            <person name="Barry K."/>
            <person name="Detter J.C."/>
            <person name="Glavina del Rio T."/>
            <person name="Hammon N."/>
            <person name="Israni S."/>
            <person name="Dalin E."/>
            <person name="Tice H."/>
            <person name="Pitluck S."/>
            <person name="Chain P."/>
            <person name="Malfatti S."/>
            <person name="Shin M."/>
            <person name="Vergez L."/>
            <person name="Schmutz J."/>
            <person name="Larimer F."/>
            <person name="Land M."/>
            <person name="Hauser L."/>
            <person name="Pelletier D.A."/>
            <person name="Kyrpides N."/>
            <person name="Kim E."/>
            <person name="Harwood C.S."/>
            <person name="Oda Y."/>
            <person name="Richardson P."/>
        </authorList>
    </citation>
    <scope>NUCLEOTIDE SEQUENCE [LARGE SCALE GENOMIC DNA]</scope>
    <source>
        <strain evidence="2">BisA53</strain>
    </source>
</reference>
<protein>
    <recommendedName>
        <fullName evidence="3">DUF2177 family protein</fullName>
    </recommendedName>
</protein>
<dbReference type="InterPro" id="IPR018687">
    <property type="entry name" value="DUF2177_membr"/>
</dbReference>
<sequence>MKRYAILYLATFLIMIPVDFVFLGFIAKGFFNEQVGEMLGEVRLMPAILFYSLYVVGVLVFVNGSPEATWKSTLLYGALFGLFCYATFELTAMSLLKHWTWPVVALDISWGAIITALSGTFGLLVANWLAPRT</sequence>
<dbReference type="HOGENOM" id="CLU_140354_0_0_5"/>
<keyword evidence="1" id="KW-0472">Membrane</keyword>
<dbReference type="AlphaFoldDB" id="Q07L11"/>
<dbReference type="EMBL" id="CP000463">
    <property type="protein sequence ID" value="ABJ07373.1"/>
    <property type="molecule type" value="Genomic_DNA"/>
</dbReference>
<gene>
    <name evidence="2" type="ordered locus">RPE_3441</name>
</gene>
<proteinExistence type="predicted"/>
<name>Q07L11_RHOP5</name>
<dbReference type="eggNOG" id="COG4852">
    <property type="taxonomic scope" value="Bacteria"/>
</dbReference>
<evidence type="ECO:0000313" key="2">
    <source>
        <dbReference type="EMBL" id="ABJ07373.1"/>
    </source>
</evidence>
<keyword evidence="1" id="KW-0812">Transmembrane</keyword>
<feature type="transmembrane region" description="Helical" evidence="1">
    <location>
        <begin position="7"/>
        <end position="31"/>
    </location>
</feature>
<evidence type="ECO:0000256" key="1">
    <source>
        <dbReference type="SAM" id="Phobius"/>
    </source>
</evidence>